<feature type="transmembrane region" description="Helical" evidence="5">
    <location>
        <begin position="32"/>
        <end position="52"/>
    </location>
</feature>
<dbReference type="Proteomes" id="UP000298381">
    <property type="component" value="Unassembled WGS sequence"/>
</dbReference>
<dbReference type="PANTHER" id="PTHR37422:SF13">
    <property type="entry name" value="LIPOPOLYSACCHARIDE BIOSYNTHESIS PROTEIN PA4999-RELATED"/>
    <property type="match status" value="1"/>
</dbReference>
<evidence type="ECO:0000313" key="8">
    <source>
        <dbReference type="Proteomes" id="UP000298381"/>
    </source>
</evidence>
<accession>A0A4Z0D684</accession>
<comment type="caution">
    <text evidence="7">The sequence shown here is derived from an EMBL/GenBank/DDBJ whole genome shotgun (WGS) entry which is preliminary data.</text>
</comment>
<dbReference type="EMBL" id="SRIB01000005">
    <property type="protein sequence ID" value="TFZ40378.1"/>
    <property type="molecule type" value="Genomic_DNA"/>
</dbReference>
<feature type="transmembrane region" description="Helical" evidence="5">
    <location>
        <begin position="385"/>
        <end position="404"/>
    </location>
</feature>
<organism evidence="7 8">
    <name type="scientific">Soehngenia longivitae</name>
    <dbReference type="NCBI Taxonomy" id="2562294"/>
    <lineage>
        <taxon>Bacteria</taxon>
        <taxon>Bacillati</taxon>
        <taxon>Bacillota</taxon>
        <taxon>Tissierellia</taxon>
        <taxon>Tissierellales</taxon>
        <taxon>Tissierellaceae</taxon>
        <taxon>Soehngenia</taxon>
    </lineage>
</organism>
<gene>
    <name evidence="7" type="ORF">E4100_04730</name>
</gene>
<dbReference type="GO" id="GO:0016020">
    <property type="term" value="C:membrane"/>
    <property type="evidence" value="ECO:0007669"/>
    <property type="project" value="UniProtKB-SubCell"/>
</dbReference>
<dbReference type="AlphaFoldDB" id="A0A4Z0D684"/>
<evidence type="ECO:0000313" key="7">
    <source>
        <dbReference type="EMBL" id="TFZ40378.1"/>
    </source>
</evidence>
<comment type="subcellular location">
    <subcellularLocation>
        <location evidence="1">Membrane</location>
        <topology evidence="1">Multi-pass membrane protein</topology>
    </subcellularLocation>
</comment>
<feature type="transmembrane region" description="Helical" evidence="5">
    <location>
        <begin position="233"/>
        <end position="250"/>
    </location>
</feature>
<name>A0A4Z0D684_9FIRM</name>
<feature type="transmembrane region" description="Helical" evidence="5">
    <location>
        <begin position="131"/>
        <end position="148"/>
    </location>
</feature>
<keyword evidence="8" id="KW-1185">Reference proteome</keyword>
<feature type="transmembrane region" description="Helical" evidence="5">
    <location>
        <begin position="155"/>
        <end position="172"/>
    </location>
</feature>
<proteinExistence type="predicted"/>
<evidence type="ECO:0000256" key="2">
    <source>
        <dbReference type="ARBA" id="ARBA00022692"/>
    </source>
</evidence>
<feature type="transmembrane region" description="Helical" evidence="5">
    <location>
        <begin position="280"/>
        <end position="296"/>
    </location>
</feature>
<dbReference type="InterPro" id="IPR007016">
    <property type="entry name" value="O-antigen_ligase-rel_domated"/>
</dbReference>
<evidence type="ECO:0000256" key="1">
    <source>
        <dbReference type="ARBA" id="ARBA00004141"/>
    </source>
</evidence>
<sequence length="471" mass="53951">MKRTFKNQLQNSRFINFLTTDTSKNKNWNDSISLNILIYIVSLPSIIINLMYSKFHNLFDSSYFIKFFKFIGSNLHYCIGLSIIFISIIPDHIWSNLYGVVLIMLITILYYLNKGLSENPKLELKKLDYSLVIFFATLFIAGLTSVFLRESLNQLIFYIATFVFITIIILEVDSEKKLYDLIKFIVLSAVLTSIYGLYQWQIVGIAVNPSLTDLTINQNLGARVFSSFGNPNVYGEFLVLSIPFFFPLIFKANNMMQKVILTISSLPVLLMLFKTGSRSAWVAFAVCIFIFVFLWNKKYIPVLIILGLLAIPFLPSSIYNRLMTIFNPNDTSLKYRQMIMGPALVMLRDYWITGVGLGSKTVALIYQRYKSFGLTTVAHTHNLFIQLWLEAGILSILSFIMFMFRLAKNSYVKVSKFSNSKQSLIISAALASTLGILVMGLADYVWFYNRIFLMFWINISIVLSALNLKQG</sequence>
<dbReference type="RefSeq" id="WP_135270896.1">
    <property type="nucleotide sequence ID" value="NZ_SRIB01000005.1"/>
</dbReference>
<keyword evidence="4 5" id="KW-0472">Membrane</keyword>
<feature type="transmembrane region" description="Helical" evidence="5">
    <location>
        <begin position="424"/>
        <end position="445"/>
    </location>
</feature>
<evidence type="ECO:0000259" key="6">
    <source>
        <dbReference type="Pfam" id="PF04932"/>
    </source>
</evidence>
<evidence type="ECO:0000256" key="5">
    <source>
        <dbReference type="SAM" id="Phobius"/>
    </source>
</evidence>
<feature type="transmembrane region" description="Helical" evidence="5">
    <location>
        <begin position="178"/>
        <end position="198"/>
    </location>
</feature>
<keyword evidence="2 5" id="KW-0812">Transmembrane</keyword>
<dbReference type="InterPro" id="IPR051533">
    <property type="entry name" value="WaaL-like"/>
</dbReference>
<feature type="transmembrane region" description="Helical" evidence="5">
    <location>
        <begin position="302"/>
        <end position="322"/>
    </location>
</feature>
<feature type="transmembrane region" description="Helical" evidence="5">
    <location>
        <begin position="451"/>
        <end position="468"/>
    </location>
</feature>
<feature type="transmembrane region" description="Helical" evidence="5">
    <location>
        <begin position="93"/>
        <end position="111"/>
    </location>
</feature>
<dbReference type="PANTHER" id="PTHR37422">
    <property type="entry name" value="TEICHURONIC ACID BIOSYNTHESIS PROTEIN TUAE"/>
    <property type="match status" value="1"/>
</dbReference>
<reference evidence="7 8" key="1">
    <citation type="submission" date="2019-03" db="EMBL/GenBank/DDBJ databases">
        <title>Draft genome sequence data and analysis of a Fermenting Bacterium, Soehngenia longevitae strain 1933PT, isolated from petroleum reservoir in Azerbaijan.</title>
        <authorList>
            <person name="Grouzdev D.S."/>
            <person name="Bidzhieva S.K."/>
            <person name="Sokolova D.S."/>
            <person name="Tourova T.P."/>
            <person name="Poltaraus A.B."/>
            <person name="Nazina T.N."/>
        </authorList>
    </citation>
    <scope>NUCLEOTIDE SEQUENCE [LARGE SCALE GENOMIC DNA]</scope>
    <source>
        <strain evidence="7 8">1933P</strain>
    </source>
</reference>
<dbReference type="Pfam" id="PF04932">
    <property type="entry name" value="Wzy_C"/>
    <property type="match status" value="1"/>
</dbReference>
<evidence type="ECO:0000256" key="4">
    <source>
        <dbReference type="ARBA" id="ARBA00023136"/>
    </source>
</evidence>
<evidence type="ECO:0000256" key="3">
    <source>
        <dbReference type="ARBA" id="ARBA00022989"/>
    </source>
</evidence>
<feature type="transmembrane region" description="Helical" evidence="5">
    <location>
        <begin position="64"/>
        <end position="86"/>
    </location>
</feature>
<protein>
    <recommendedName>
        <fullName evidence="6">O-antigen ligase-related domain-containing protein</fullName>
    </recommendedName>
</protein>
<dbReference type="OrthoDB" id="9806320at2"/>
<keyword evidence="3 5" id="KW-1133">Transmembrane helix</keyword>
<feature type="domain" description="O-antigen ligase-related" evidence="6">
    <location>
        <begin position="266"/>
        <end position="400"/>
    </location>
</feature>